<evidence type="ECO:0000313" key="3">
    <source>
        <dbReference type="Proteomes" id="UP001165063"/>
    </source>
</evidence>
<gene>
    <name evidence="2" type="ORF">Amon01_000791800</name>
</gene>
<accession>A0A9W6Z5S9</accession>
<dbReference type="EMBL" id="BSXU01006284">
    <property type="protein sequence ID" value="GMG55849.1"/>
    <property type="molecule type" value="Genomic_DNA"/>
</dbReference>
<reference evidence="2" key="1">
    <citation type="submission" date="2023-04" db="EMBL/GenBank/DDBJ databases">
        <title>Ambrosiozyma monospora NBRC 1965.</title>
        <authorList>
            <person name="Ichikawa N."/>
            <person name="Sato H."/>
            <person name="Tonouchi N."/>
        </authorList>
    </citation>
    <scope>NUCLEOTIDE SEQUENCE</scope>
    <source>
        <strain evidence="2">NBRC 1965</strain>
    </source>
</reference>
<organism evidence="2 3">
    <name type="scientific">Ambrosiozyma monospora</name>
    <name type="common">Yeast</name>
    <name type="synonym">Endomycopsis monosporus</name>
    <dbReference type="NCBI Taxonomy" id="43982"/>
    <lineage>
        <taxon>Eukaryota</taxon>
        <taxon>Fungi</taxon>
        <taxon>Dikarya</taxon>
        <taxon>Ascomycota</taxon>
        <taxon>Saccharomycotina</taxon>
        <taxon>Pichiomycetes</taxon>
        <taxon>Pichiales</taxon>
        <taxon>Pichiaceae</taxon>
        <taxon>Ambrosiozyma</taxon>
    </lineage>
</organism>
<sequence length="110" mass="12668">MKREDQSKGNLHYRTCGSNDSNISNPQPFSYNKYNESDGKNTVLLYLPSELPPNTSKPPVDKPELILSQLGQQTENFLYYRHHDCIPLVDGNWEKEDDAKFVQVVYDDST</sequence>
<evidence type="ECO:0000256" key="1">
    <source>
        <dbReference type="SAM" id="MobiDB-lite"/>
    </source>
</evidence>
<feature type="region of interest" description="Disordered" evidence="1">
    <location>
        <begin position="1"/>
        <end position="34"/>
    </location>
</feature>
<dbReference type="AlphaFoldDB" id="A0A9W6Z5S9"/>
<dbReference type="Proteomes" id="UP001165063">
    <property type="component" value="Unassembled WGS sequence"/>
</dbReference>
<proteinExistence type="predicted"/>
<comment type="caution">
    <text evidence="2">The sequence shown here is derived from an EMBL/GenBank/DDBJ whole genome shotgun (WGS) entry which is preliminary data.</text>
</comment>
<evidence type="ECO:0000313" key="2">
    <source>
        <dbReference type="EMBL" id="GMG55849.1"/>
    </source>
</evidence>
<name>A0A9W6Z5S9_AMBMO</name>
<keyword evidence="3" id="KW-1185">Reference proteome</keyword>
<protein>
    <submittedName>
        <fullName evidence="2">Unnamed protein product</fullName>
    </submittedName>
</protein>
<feature type="compositionally biased region" description="Polar residues" evidence="1">
    <location>
        <begin position="16"/>
        <end position="34"/>
    </location>
</feature>